<organism evidence="3 4">
    <name type="scientific">Exobacillus caeni</name>
    <dbReference type="NCBI Taxonomy" id="2574798"/>
    <lineage>
        <taxon>Bacteria</taxon>
        <taxon>Bacillati</taxon>
        <taxon>Bacillota</taxon>
        <taxon>Bacilli</taxon>
        <taxon>Bacillales</taxon>
        <taxon>Guptibacillaceae</taxon>
        <taxon>Exobacillus</taxon>
    </lineage>
</organism>
<evidence type="ECO:0000313" key="3">
    <source>
        <dbReference type="EMBL" id="TLS36650.1"/>
    </source>
</evidence>
<gene>
    <name evidence="3" type="ORF">FCL54_14105</name>
</gene>
<keyword evidence="2" id="KW-1133">Transmembrane helix</keyword>
<keyword evidence="4" id="KW-1185">Reference proteome</keyword>
<comment type="caution">
    <text evidence="3">The sequence shown here is derived from an EMBL/GenBank/DDBJ whole genome shotgun (WGS) entry which is preliminary data.</text>
</comment>
<reference evidence="3 4" key="1">
    <citation type="submission" date="2019-04" db="EMBL/GenBank/DDBJ databases">
        <title>Bacillus caeni sp. nov., a bacterium isolated from mangrove sediment.</title>
        <authorList>
            <person name="Huang H."/>
            <person name="Mo K."/>
            <person name="Hu Y."/>
        </authorList>
    </citation>
    <scope>NUCLEOTIDE SEQUENCE [LARGE SCALE GENOMIC DNA]</scope>
    <source>
        <strain evidence="3 4">HB172195</strain>
    </source>
</reference>
<sequence length="148" mass="16724">MIYFIVISIVLHLVSLLAIVILFQKQSLSSPGHSMEGNIEGIKESMAGFVKELEQENQLLAEKLIQYIDRKEEALRADFSLSQKDSVAMHDESPIEEQSGSEINDSLQPEEQVIQLYKQGFSSHQIASTLKKGTGEVELIINMYKKRK</sequence>
<dbReference type="EMBL" id="SWLG01000009">
    <property type="protein sequence ID" value="TLS36650.1"/>
    <property type="molecule type" value="Genomic_DNA"/>
</dbReference>
<dbReference type="Proteomes" id="UP000308230">
    <property type="component" value="Unassembled WGS sequence"/>
</dbReference>
<evidence type="ECO:0000313" key="4">
    <source>
        <dbReference type="Proteomes" id="UP000308230"/>
    </source>
</evidence>
<dbReference type="Pfam" id="PF19610">
    <property type="entry name" value="DUF6115"/>
    <property type="match status" value="1"/>
</dbReference>
<dbReference type="RefSeq" id="WP_138127364.1">
    <property type="nucleotide sequence ID" value="NZ_SWLG01000009.1"/>
</dbReference>
<dbReference type="InterPro" id="IPR046118">
    <property type="entry name" value="DUF6115"/>
</dbReference>
<protein>
    <submittedName>
        <fullName evidence="3">Uncharacterized protein</fullName>
    </submittedName>
</protein>
<feature type="transmembrane region" description="Helical" evidence="2">
    <location>
        <begin position="6"/>
        <end position="23"/>
    </location>
</feature>
<dbReference type="OrthoDB" id="2887014at2"/>
<keyword evidence="2" id="KW-0812">Transmembrane</keyword>
<keyword evidence="2" id="KW-0472">Membrane</keyword>
<dbReference type="AlphaFoldDB" id="A0A5R9F2E7"/>
<accession>A0A5R9F2E7</accession>
<feature type="region of interest" description="Disordered" evidence="1">
    <location>
        <begin position="85"/>
        <end position="104"/>
    </location>
</feature>
<proteinExistence type="predicted"/>
<evidence type="ECO:0000256" key="2">
    <source>
        <dbReference type="SAM" id="Phobius"/>
    </source>
</evidence>
<evidence type="ECO:0000256" key="1">
    <source>
        <dbReference type="SAM" id="MobiDB-lite"/>
    </source>
</evidence>
<name>A0A5R9F2E7_9BACL</name>